<gene>
    <name evidence="2" type="ORF">CLV94_0114</name>
</gene>
<keyword evidence="1" id="KW-1133">Transmembrane helix</keyword>
<protein>
    <submittedName>
        <fullName evidence="2">Uncharacterized protein</fullName>
    </submittedName>
</protein>
<comment type="caution">
    <text evidence="2">The sequence shown here is derived from an EMBL/GenBank/DDBJ whole genome shotgun (WGS) entry which is preliminary data.</text>
</comment>
<sequence length="62" mass="7358">MFTQGQWTFAGFFVVAFIVAMIYAYRKDLKLHKIFYKKSYLVLLGFLAFIGLLFVIKVYLKH</sequence>
<dbReference type="RefSeq" id="WP_121374519.1">
    <property type="nucleotide sequence ID" value="NZ_RBLC01000001.1"/>
</dbReference>
<organism evidence="2 3">
    <name type="scientific">Flavobacterium endophyticum</name>
    <dbReference type="NCBI Taxonomy" id="1540163"/>
    <lineage>
        <taxon>Bacteria</taxon>
        <taxon>Pseudomonadati</taxon>
        <taxon>Bacteroidota</taxon>
        <taxon>Flavobacteriia</taxon>
        <taxon>Flavobacteriales</taxon>
        <taxon>Flavobacteriaceae</taxon>
        <taxon>Flavobacterium</taxon>
    </lineage>
</organism>
<accession>A0A495MGI3</accession>
<dbReference type="EMBL" id="RBLC01000001">
    <property type="protein sequence ID" value="RKS25084.1"/>
    <property type="molecule type" value="Genomic_DNA"/>
</dbReference>
<evidence type="ECO:0000256" key="1">
    <source>
        <dbReference type="SAM" id="Phobius"/>
    </source>
</evidence>
<name>A0A495MGI3_9FLAO</name>
<feature type="transmembrane region" description="Helical" evidence="1">
    <location>
        <begin position="6"/>
        <end position="25"/>
    </location>
</feature>
<keyword evidence="1" id="KW-0812">Transmembrane</keyword>
<proteinExistence type="predicted"/>
<feature type="transmembrane region" description="Helical" evidence="1">
    <location>
        <begin position="40"/>
        <end position="60"/>
    </location>
</feature>
<evidence type="ECO:0000313" key="2">
    <source>
        <dbReference type="EMBL" id="RKS25084.1"/>
    </source>
</evidence>
<dbReference type="AlphaFoldDB" id="A0A495MGI3"/>
<reference evidence="2 3" key="1">
    <citation type="submission" date="2018-10" db="EMBL/GenBank/DDBJ databases">
        <title>Genomic Encyclopedia of Archaeal and Bacterial Type Strains, Phase II (KMG-II): from individual species to whole genera.</title>
        <authorList>
            <person name="Goeker M."/>
        </authorList>
    </citation>
    <scope>NUCLEOTIDE SEQUENCE [LARGE SCALE GENOMIC DNA]</scope>
    <source>
        <strain evidence="2 3">DSM 29537</strain>
    </source>
</reference>
<dbReference type="Proteomes" id="UP000277579">
    <property type="component" value="Unassembled WGS sequence"/>
</dbReference>
<evidence type="ECO:0000313" key="3">
    <source>
        <dbReference type="Proteomes" id="UP000277579"/>
    </source>
</evidence>
<keyword evidence="3" id="KW-1185">Reference proteome</keyword>
<keyword evidence="1" id="KW-0472">Membrane</keyword>